<name>A0A9W6VTK1_9ACTN</name>
<organism evidence="1 2">
    <name type="scientific">Actinoallomurus iriomotensis</name>
    <dbReference type="NCBI Taxonomy" id="478107"/>
    <lineage>
        <taxon>Bacteria</taxon>
        <taxon>Bacillati</taxon>
        <taxon>Actinomycetota</taxon>
        <taxon>Actinomycetes</taxon>
        <taxon>Streptosporangiales</taxon>
        <taxon>Thermomonosporaceae</taxon>
        <taxon>Actinoallomurus</taxon>
    </lineage>
</organism>
<accession>A0A9W6VTK1</accession>
<proteinExistence type="predicted"/>
<dbReference type="Proteomes" id="UP001165135">
    <property type="component" value="Unassembled WGS sequence"/>
</dbReference>
<protein>
    <submittedName>
        <fullName evidence="1">Uncharacterized protein</fullName>
    </submittedName>
</protein>
<gene>
    <name evidence="1" type="ORF">Airi01_080870</name>
</gene>
<sequence>MADLRKRWCVSASPPTHGIARYRPPDSVRRLVRHRDRRCVFPCCRRPVRYRDADHTTAYHRGGPTCPCDLAMLRRHHRLKATKGWHIEQLWPGVILWTTPTGRRRITAPADRE</sequence>
<reference evidence="1" key="1">
    <citation type="submission" date="2023-03" db="EMBL/GenBank/DDBJ databases">
        <title>Actinoallomurus iriomotensis NBRC 103681.</title>
        <authorList>
            <person name="Ichikawa N."/>
            <person name="Sato H."/>
            <person name="Tonouchi N."/>
        </authorList>
    </citation>
    <scope>NUCLEOTIDE SEQUENCE</scope>
    <source>
        <strain evidence="1">NBRC 103681</strain>
    </source>
</reference>
<dbReference type="AlphaFoldDB" id="A0A9W6VTK1"/>
<dbReference type="EMBL" id="BSTJ01000012">
    <property type="protein sequence ID" value="GLY79820.1"/>
    <property type="molecule type" value="Genomic_DNA"/>
</dbReference>
<comment type="caution">
    <text evidence="1">The sequence shown here is derived from an EMBL/GenBank/DDBJ whole genome shotgun (WGS) entry which is preliminary data.</text>
</comment>
<evidence type="ECO:0000313" key="2">
    <source>
        <dbReference type="Proteomes" id="UP001165135"/>
    </source>
</evidence>
<evidence type="ECO:0000313" key="1">
    <source>
        <dbReference type="EMBL" id="GLY79820.1"/>
    </source>
</evidence>